<dbReference type="EMBL" id="JBJQOH010000006">
    <property type="protein sequence ID" value="KAL3684544.1"/>
    <property type="molecule type" value="Genomic_DNA"/>
</dbReference>
<comment type="similarity">
    <text evidence="1">Belongs to the short-chain dehydrogenases/reductases (SDR) family.</text>
</comment>
<dbReference type="GO" id="GO:0006629">
    <property type="term" value="P:lipid metabolic process"/>
    <property type="evidence" value="ECO:0007669"/>
    <property type="project" value="UniProtKB-KW"/>
</dbReference>
<evidence type="ECO:0000313" key="5">
    <source>
        <dbReference type="EMBL" id="KAL3684544.1"/>
    </source>
</evidence>
<evidence type="ECO:0000256" key="4">
    <source>
        <dbReference type="ARBA" id="ARBA00023098"/>
    </source>
</evidence>
<dbReference type="Proteomes" id="UP001633002">
    <property type="component" value="Unassembled WGS sequence"/>
</dbReference>
<dbReference type="Pfam" id="PF13561">
    <property type="entry name" value="adh_short_C2"/>
    <property type="match status" value="1"/>
</dbReference>
<keyword evidence="3" id="KW-0520">NAD</keyword>
<organism evidence="5 6">
    <name type="scientific">Riccia sorocarpa</name>
    <dbReference type="NCBI Taxonomy" id="122646"/>
    <lineage>
        <taxon>Eukaryota</taxon>
        <taxon>Viridiplantae</taxon>
        <taxon>Streptophyta</taxon>
        <taxon>Embryophyta</taxon>
        <taxon>Marchantiophyta</taxon>
        <taxon>Marchantiopsida</taxon>
        <taxon>Marchantiidae</taxon>
        <taxon>Marchantiales</taxon>
        <taxon>Ricciaceae</taxon>
        <taxon>Riccia</taxon>
    </lineage>
</organism>
<evidence type="ECO:0000256" key="2">
    <source>
        <dbReference type="ARBA" id="ARBA00023002"/>
    </source>
</evidence>
<evidence type="ECO:0000256" key="1">
    <source>
        <dbReference type="ARBA" id="ARBA00006484"/>
    </source>
</evidence>
<dbReference type="FunFam" id="3.40.50.720:FF:000084">
    <property type="entry name" value="Short-chain dehydrogenase reductase"/>
    <property type="match status" value="1"/>
</dbReference>
<proteinExistence type="inferred from homology"/>
<sequence length="287" mass="30165">MAAVNAVQRTGAPRLEGKVAVITGGASGIGEATVRLFTAEGAKVIIADIKDTDGEKLAQEVGGFEVARFIHCDVTKEDNIAAAVDLAVSAFGGLDIMYNNAGIAGPWTAIDETPAEELDQIYMVNFRGMFLGVKHAARIMKSRQKGSIINTASVAAHTGCGPQAYTALKHGIIGLTRTAAFELRHYQVRVNAVSPGGVITNLWDTVPGGRRLIEALATEKPDLRSPVTSAENVAKAVLFLASDDAGYVSGQSIIVDGSHTVAPETPAWNNDAGIPAFLGRKFSDVQH</sequence>
<dbReference type="PANTHER" id="PTHR43180">
    <property type="entry name" value="3-OXOACYL-(ACYL-CARRIER-PROTEIN) REDUCTASE (AFU_ORTHOLOGUE AFUA_6G11210)"/>
    <property type="match status" value="1"/>
</dbReference>
<dbReference type="InterPro" id="IPR002347">
    <property type="entry name" value="SDR_fam"/>
</dbReference>
<comment type="caution">
    <text evidence="5">The sequence shown here is derived from an EMBL/GenBank/DDBJ whole genome shotgun (WGS) entry which is preliminary data.</text>
</comment>
<evidence type="ECO:0000256" key="3">
    <source>
        <dbReference type="ARBA" id="ARBA00023027"/>
    </source>
</evidence>
<keyword evidence="6" id="KW-1185">Reference proteome</keyword>
<dbReference type="GO" id="GO:0016491">
    <property type="term" value="F:oxidoreductase activity"/>
    <property type="evidence" value="ECO:0007669"/>
    <property type="project" value="UniProtKB-KW"/>
</dbReference>
<dbReference type="PRINTS" id="PR00081">
    <property type="entry name" value="GDHRDH"/>
</dbReference>
<gene>
    <name evidence="5" type="ORF">R1sor_002566</name>
</gene>
<name>A0ABD3H582_9MARC</name>
<dbReference type="PANTHER" id="PTHR43180:SF28">
    <property type="entry name" value="NAD(P)-BINDING ROSSMANN-FOLD SUPERFAMILY PROTEIN"/>
    <property type="match status" value="1"/>
</dbReference>
<dbReference type="Gene3D" id="3.40.50.720">
    <property type="entry name" value="NAD(P)-binding Rossmann-like Domain"/>
    <property type="match status" value="1"/>
</dbReference>
<dbReference type="PRINTS" id="PR00080">
    <property type="entry name" value="SDRFAMILY"/>
</dbReference>
<keyword evidence="4" id="KW-0443">Lipid metabolism</keyword>
<evidence type="ECO:0000313" key="6">
    <source>
        <dbReference type="Proteomes" id="UP001633002"/>
    </source>
</evidence>
<dbReference type="AlphaFoldDB" id="A0ABD3H582"/>
<protein>
    <submittedName>
        <fullName evidence="5">Uncharacterized protein</fullName>
    </submittedName>
</protein>
<accession>A0ABD3H582</accession>
<dbReference type="InterPro" id="IPR036291">
    <property type="entry name" value="NAD(P)-bd_dom_sf"/>
</dbReference>
<keyword evidence="2" id="KW-0560">Oxidoreductase</keyword>
<reference evidence="5 6" key="1">
    <citation type="submission" date="2024-09" db="EMBL/GenBank/DDBJ databases">
        <title>Chromosome-scale assembly of Riccia sorocarpa.</title>
        <authorList>
            <person name="Paukszto L."/>
        </authorList>
    </citation>
    <scope>NUCLEOTIDE SEQUENCE [LARGE SCALE GENOMIC DNA]</scope>
    <source>
        <strain evidence="5">LP-2024</strain>
        <tissue evidence="5">Aerial parts of the thallus</tissue>
    </source>
</reference>
<dbReference type="SUPFAM" id="SSF51735">
    <property type="entry name" value="NAD(P)-binding Rossmann-fold domains"/>
    <property type="match status" value="1"/>
</dbReference>